<name>A0A7V5H3X0_CALAY</name>
<keyword evidence="1" id="KW-0472">Membrane</keyword>
<dbReference type="AlphaFoldDB" id="A0A7V5H3X0"/>
<evidence type="ECO:0000313" key="2">
    <source>
        <dbReference type="EMBL" id="HHE55366.1"/>
    </source>
</evidence>
<evidence type="ECO:0000256" key="1">
    <source>
        <dbReference type="SAM" id="Phobius"/>
    </source>
</evidence>
<accession>A0A7V5H3X0</accession>
<organism evidence="2">
    <name type="scientific">Caldithrix abyssi</name>
    <dbReference type="NCBI Taxonomy" id="187145"/>
    <lineage>
        <taxon>Bacteria</taxon>
        <taxon>Pseudomonadati</taxon>
        <taxon>Calditrichota</taxon>
        <taxon>Calditrichia</taxon>
        <taxon>Calditrichales</taxon>
        <taxon>Calditrichaceae</taxon>
        <taxon>Caldithrix</taxon>
    </lineage>
</organism>
<feature type="transmembrane region" description="Helical" evidence="1">
    <location>
        <begin position="6"/>
        <end position="26"/>
    </location>
</feature>
<keyword evidence="1" id="KW-1133">Transmembrane helix</keyword>
<reference evidence="2" key="1">
    <citation type="journal article" date="2020" name="mSystems">
        <title>Genome- and Community-Level Interaction Insights into Carbon Utilization and Element Cycling Functions of Hydrothermarchaeota in Hydrothermal Sediment.</title>
        <authorList>
            <person name="Zhou Z."/>
            <person name="Liu Y."/>
            <person name="Xu W."/>
            <person name="Pan J."/>
            <person name="Luo Z.H."/>
            <person name="Li M."/>
        </authorList>
    </citation>
    <scope>NUCLEOTIDE SEQUENCE [LARGE SCALE GENOMIC DNA]</scope>
    <source>
        <strain evidence="2">HyVt-76</strain>
    </source>
</reference>
<dbReference type="Proteomes" id="UP000886111">
    <property type="component" value="Unassembled WGS sequence"/>
</dbReference>
<feature type="non-terminal residue" evidence="2">
    <location>
        <position position="61"/>
    </location>
</feature>
<dbReference type="EMBL" id="DRTD01000459">
    <property type="protein sequence ID" value="HHE55366.1"/>
    <property type="molecule type" value="Genomic_DNA"/>
</dbReference>
<gene>
    <name evidence="2" type="ORF">ENL21_06250</name>
</gene>
<keyword evidence="1" id="KW-0812">Transmembrane</keyword>
<sequence length="61" mass="6979">MTLALTLIGGFLLGLLVGLALMYFLMAKQQKTAEELAREFNEKTQQQKLQELEKIIAHMRD</sequence>
<protein>
    <submittedName>
        <fullName evidence="2">DNA recombination protein RmuC</fullName>
    </submittedName>
</protein>
<comment type="caution">
    <text evidence="2">The sequence shown here is derived from an EMBL/GenBank/DDBJ whole genome shotgun (WGS) entry which is preliminary data.</text>
</comment>
<proteinExistence type="predicted"/>